<dbReference type="CDD" id="cd03680">
    <property type="entry name" value="MM_CoA_mutase_ICM_like"/>
    <property type="match status" value="1"/>
</dbReference>
<accession>A0A1G9FGY2</accession>
<evidence type="ECO:0000256" key="1">
    <source>
        <dbReference type="ARBA" id="ARBA00023235"/>
    </source>
</evidence>
<keyword evidence="4" id="KW-1185">Reference proteome</keyword>
<gene>
    <name evidence="3" type="ORF">SAMN05660472_02190</name>
</gene>
<dbReference type="InterPro" id="IPR016176">
    <property type="entry name" value="Cbl-dep_enz_cat"/>
</dbReference>
<evidence type="ECO:0000313" key="3">
    <source>
        <dbReference type="EMBL" id="SDK87664.1"/>
    </source>
</evidence>
<sequence>MFEKEKLEALKKNEIDWNDNKVEKSLEKFPERKKEFVTGSNQEVDRLYTPTNLEDFDYEKDLGFPGEYPFTRGVQPTMYRGKFWTMRQYAGFATAEESNKRYKYLLEQGQTGLSVAFDLPTQIGYDSDHALSEGEVGKVGVAIDSLKDMEILFDGIPLDKVSTSMTINAPASVLLAMYIAVAEKQGVSSHDLRGTIQNDILKEYIARGTYIFPTEPSMRLITDIFEYCSESVPKWNTISISGYHIREAGSTAVQEVAFTLADGIAYVEAAIKAGLDIDKFAPRLSFFFNAHNDLLEEVAKYRAARRLWAKIMKERFGAKNPKSMQLKFHTQTGGSTLTAQQPDNNIVRVAIQTLAAVLGGTQSLHTNSKDEALALPTEESVRIALRTQQIVAHESGVAETVDPLAGSYYVESLTNKIEEEAMAYINKIDDLGGAASAIDKGFIQKEIMDSAYEYQKQIESGDRVVVGMNKFQVKEGAPKGLLRVDPTVGEMQKEKINQLKAERDSKLIEEKLIALKEAAKGKDNLMPYILEAVKAYGTLGEICGVLREVFGEYQQNVIL</sequence>
<protein>
    <submittedName>
        <fullName evidence="3">Methylmalonyl-CoA mutase</fullName>
    </submittedName>
</protein>
<feature type="domain" description="Methylmalonyl-CoA mutase alpha/beta chain catalytic" evidence="2">
    <location>
        <begin position="38"/>
        <end position="552"/>
    </location>
</feature>
<organism evidence="3 4">
    <name type="scientific">Natronincola ferrireducens</name>
    <dbReference type="NCBI Taxonomy" id="393762"/>
    <lineage>
        <taxon>Bacteria</taxon>
        <taxon>Bacillati</taxon>
        <taxon>Bacillota</taxon>
        <taxon>Clostridia</taxon>
        <taxon>Peptostreptococcales</taxon>
        <taxon>Natronincolaceae</taxon>
        <taxon>Natronincola</taxon>
    </lineage>
</organism>
<dbReference type="OrthoDB" id="9762378at2"/>
<dbReference type="PANTHER" id="PTHR48101:SF1">
    <property type="entry name" value="METHYLMALONYL-COA MUTASE, LARGE SUBUNIT"/>
    <property type="match status" value="1"/>
</dbReference>
<dbReference type="SUPFAM" id="SSF51703">
    <property type="entry name" value="Cobalamin (vitamin B12)-dependent enzymes"/>
    <property type="match status" value="1"/>
</dbReference>
<dbReference type="RefSeq" id="WP_090553729.1">
    <property type="nucleotide sequence ID" value="NZ_FNFP01000004.1"/>
</dbReference>
<dbReference type="Proteomes" id="UP000198718">
    <property type="component" value="Unassembled WGS sequence"/>
</dbReference>
<dbReference type="STRING" id="393762.SAMN05660472_02190"/>
<dbReference type="InterPro" id="IPR006098">
    <property type="entry name" value="MMCoA_mutase_a_cat"/>
</dbReference>
<dbReference type="Pfam" id="PF01642">
    <property type="entry name" value="MM_CoA_mutase"/>
    <property type="match status" value="1"/>
</dbReference>
<dbReference type="PANTHER" id="PTHR48101">
    <property type="entry name" value="METHYLMALONYL-COA MUTASE, MITOCHONDRIAL-RELATED"/>
    <property type="match status" value="1"/>
</dbReference>
<proteinExistence type="predicted"/>
<dbReference type="EMBL" id="FNFP01000004">
    <property type="protein sequence ID" value="SDK87664.1"/>
    <property type="molecule type" value="Genomic_DNA"/>
</dbReference>
<dbReference type="Gene3D" id="3.20.20.240">
    <property type="entry name" value="Methylmalonyl-CoA mutase"/>
    <property type="match status" value="1"/>
</dbReference>
<dbReference type="NCBIfam" id="TIGR00641">
    <property type="entry name" value="acid_CoA_mut_N"/>
    <property type="match status" value="1"/>
</dbReference>
<dbReference type="InterPro" id="IPR006099">
    <property type="entry name" value="MeMalonylCoA_mutase_a/b_cat"/>
</dbReference>
<dbReference type="GO" id="GO:0031419">
    <property type="term" value="F:cobalamin binding"/>
    <property type="evidence" value="ECO:0007669"/>
    <property type="project" value="InterPro"/>
</dbReference>
<dbReference type="GO" id="GO:0004494">
    <property type="term" value="F:methylmalonyl-CoA mutase activity"/>
    <property type="evidence" value="ECO:0007669"/>
    <property type="project" value="InterPro"/>
</dbReference>
<keyword evidence="1" id="KW-0413">Isomerase</keyword>
<name>A0A1G9FGY2_9FIRM</name>
<evidence type="ECO:0000313" key="4">
    <source>
        <dbReference type="Proteomes" id="UP000198718"/>
    </source>
</evidence>
<reference evidence="3 4" key="1">
    <citation type="submission" date="2016-10" db="EMBL/GenBank/DDBJ databases">
        <authorList>
            <person name="de Groot N.N."/>
        </authorList>
    </citation>
    <scope>NUCLEOTIDE SEQUENCE [LARGE SCALE GENOMIC DNA]</scope>
    <source>
        <strain evidence="3 4">DSM 18346</strain>
    </source>
</reference>
<evidence type="ECO:0000259" key="2">
    <source>
        <dbReference type="Pfam" id="PF01642"/>
    </source>
</evidence>
<dbReference type="AlphaFoldDB" id="A0A1G9FGY2"/>